<dbReference type="Proteomes" id="UP000515703">
    <property type="component" value="Chromosome"/>
</dbReference>
<evidence type="ECO:0000313" key="2">
    <source>
        <dbReference type="EMBL" id="BCJ97742.1"/>
    </source>
</evidence>
<proteinExistence type="predicted"/>
<keyword evidence="1" id="KW-1133">Transmembrane helix</keyword>
<reference evidence="2 3" key="1">
    <citation type="submission" date="2020-08" db="EMBL/GenBank/DDBJ databases">
        <title>Draft genome sequencing of an Anaerocolumna strain isolated from anoxic soil subjected to BSD treatment.</title>
        <authorList>
            <person name="Uek A."/>
            <person name="Tonouchi A."/>
        </authorList>
    </citation>
    <scope>NUCLEOTIDE SEQUENCE [LARGE SCALE GENOMIC DNA]</scope>
    <source>
        <strain evidence="2 3">CTTW</strain>
    </source>
</reference>
<keyword evidence="1" id="KW-0812">Transmembrane</keyword>
<dbReference type="KEGG" id="acht:bsdcttw_07830"/>
<feature type="transmembrane region" description="Helical" evidence="1">
    <location>
        <begin position="29"/>
        <end position="45"/>
    </location>
</feature>
<dbReference type="AlphaFoldDB" id="A0A7I8DHD0"/>
<sequence length="101" mass="11217">MYILWPLLIGLIIGITVYGIINASNNNPKVIKVLTLIGLIIAIIYKSCSDESLYPYDQSYNLSCGAIQGGIIEISNNAERYAAYFNNQEFPIEVLNEIVNS</sequence>
<organism evidence="2 3">
    <name type="scientific">Anaerocolumna chitinilytica</name>
    <dbReference type="NCBI Taxonomy" id="1727145"/>
    <lineage>
        <taxon>Bacteria</taxon>
        <taxon>Bacillati</taxon>
        <taxon>Bacillota</taxon>
        <taxon>Clostridia</taxon>
        <taxon>Lachnospirales</taxon>
        <taxon>Lachnospiraceae</taxon>
        <taxon>Anaerocolumna</taxon>
    </lineage>
</organism>
<keyword evidence="3" id="KW-1185">Reference proteome</keyword>
<protein>
    <submittedName>
        <fullName evidence="2">Uncharacterized protein</fullName>
    </submittedName>
</protein>
<gene>
    <name evidence="2" type="ORF">bsdcttw_07830</name>
</gene>
<accession>A0A7I8DHD0</accession>
<dbReference type="RefSeq" id="WP_185258139.1">
    <property type="nucleotide sequence ID" value="NZ_AP023368.1"/>
</dbReference>
<evidence type="ECO:0000256" key="1">
    <source>
        <dbReference type="SAM" id="Phobius"/>
    </source>
</evidence>
<reference evidence="2 3" key="2">
    <citation type="submission" date="2020-08" db="EMBL/GenBank/DDBJ databases">
        <authorList>
            <person name="Ueki A."/>
            <person name="Tonouchi A."/>
        </authorList>
    </citation>
    <scope>NUCLEOTIDE SEQUENCE [LARGE SCALE GENOMIC DNA]</scope>
    <source>
        <strain evidence="2 3">CTTW</strain>
    </source>
</reference>
<evidence type="ECO:0000313" key="3">
    <source>
        <dbReference type="Proteomes" id="UP000515703"/>
    </source>
</evidence>
<dbReference type="EMBL" id="AP023368">
    <property type="protein sequence ID" value="BCJ97742.1"/>
    <property type="molecule type" value="Genomic_DNA"/>
</dbReference>
<keyword evidence="1" id="KW-0472">Membrane</keyword>
<name>A0A7I8DHD0_9FIRM</name>